<feature type="region of interest" description="Disordered" evidence="2">
    <location>
        <begin position="567"/>
        <end position="614"/>
    </location>
</feature>
<accession>A0A5C3LFB0</accession>
<keyword evidence="5" id="KW-1185">Reference proteome</keyword>
<feature type="compositionally biased region" description="Basic and acidic residues" evidence="2">
    <location>
        <begin position="274"/>
        <end position="283"/>
    </location>
</feature>
<dbReference type="InterPro" id="IPR056884">
    <property type="entry name" value="NPHP3-like_N"/>
</dbReference>
<evidence type="ECO:0000313" key="4">
    <source>
        <dbReference type="EMBL" id="TFK31557.1"/>
    </source>
</evidence>
<dbReference type="EMBL" id="ML213734">
    <property type="protein sequence ID" value="TFK31557.1"/>
    <property type="molecule type" value="Genomic_DNA"/>
</dbReference>
<dbReference type="InterPro" id="IPR027417">
    <property type="entry name" value="P-loop_NTPase"/>
</dbReference>
<feature type="region of interest" description="Disordered" evidence="2">
    <location>
        <begin position="118"/>
        <end position="145"/>
    </location>
</feature>
<feature type="compositionally biased region" description="Basic and acidic residues" evidence="2">
    <location>
        <begin position="226"/>
        <end position="235"/>
    </location>
</feature>
<feature type="domain" description="Nephrocystin 3-like N-terminal" evidence="3">
    <location>
        <begin position="321"/>
        <end position="443"/>
    </location>
</feature>
<feature type="compositionally biased region" description="Basic and acidic residues" evidence="2">
    <location>
        <begin position="244"/>
        <end position="264"/>
    </location>
</feature>
<evidence type="ECO:0000256" key="1">
    <source>
        <dbReference type="ARBA" id="ARBA00022737"/>
    </source>
</evidence>
<feature type="region of interest" description="Disordered" evidence="2">
    <location>
        <begin position="226"/>
        <end position="293"/>
    </location>
</feature>
<reference evidence="4 5" key="1">
    <citation type="journal article" date="2019" name="Nat. Ecol. Evol.">
        <title>Megaphylogeny resolves global patterns of mushroom evolution.</title>
        <authorList>
            <person name="Varga T."/>
            <person name="Krizsan K."/>
            <person name="Foldi C."/>
            <person name="Dima B."/>
            <person name="Sanchez-Garcia M."/>
            <person name="Sanchez-Ramirez S."/>
            <person name="Szollosi G.J."/>
            <person name="Szarkandi J.G."/>
            <person name="Papp V."/>
            <person name="Albert L."/>
            <person name="Andreopoulos W."/>
            <person name="Angelini C."/>
            <person name="Antonin V."/>
            <person name="Barry K.W."/>
            <person name="Bougher N.L."/>
            <person name="Buchanan P."/>
            <person name="Buyck B."/>
            <person name="Bense V."/>
            <person name="Catcheside P."/>
            <person name="Chovatia M."/>
            <person name="Cooper J."/>
            <person name="Damon W."/>
            <person name="Desjardin D."/>
            <person name="Finy P."/>
            <person name="Geml J."/>
            <person name="Haridas S."/>
            <person name="Hughes K."/>
            <person name="Justo A."/>
            <person name="Karasinski D."/>
            <person name="Kautmanova I."/>
            <person name="Kiss B."/>
            <person name="Kocsube S."/>
            <person name="Kotiranta H."/>
            <person name="LaButti K.M."/>
            <person name="Lechner B.E."/>
            <person name="Liimatainen K."/>
            <person name="Lipzen A."/>
            <person name="Lukacs Z."/>
            <person name="Mihaltcheva S."/>
            <person name="Morgado L.N."/>
            <person name="Niskanen T."/>
            <person name="Noordeloos M.E."/>
            <person name="Ohm R.A."/>
            <person name="Ortiz-Santana B."/>
            <person name="Ovrebo C."/>
            <person name="Racz N."/>
            <person name="Riley R."/>
            <person name="Savchenko A."/>
            <person name="Shiryaev A."/>
            <person name="Soop K."/>
            <person name="Spirin V."/>
            <person name="Szebenyi C."/>
            <person name="Tomsovsky M."/>
            <person name="Tulloss R.E."/>
            <person name="Uehling J."/>
            <person name="Grigoriev I.V."/>
            <person name="Vagvolgyi C."/>
            <person name="Papp T."/>
            <person name="Martin F.M."/>
            <person name="Miettinen O."/>
            <person name="Hibbett D.S."/>
            <person name="Nagy L.G."/>
        </authorList>
    </citation>
    <scope>NUCLEOTIDE SEQUENCE [LARGE SCALE GENOMIC DNA]</scope>
    <source>
        <strain evidence="4 5">CBS 166.37</strain>
    </source>
</reference>
<name>A0A5C3LFB0_9AGAR</name>
<dbReference type="Pfam" id="PF24883">
    <property type="entry name" value="NPHP3_N"/>
    <property type="match status" value="1"/>
</dbReference>
<dbReference type="SUPFAM" id="SSF52540">
    <property type="entry name" value="P-loop containing nucleoside triphosphate hydrolases"/>
    <property type="match status" value="1"/>
</dbReference>
<dbReference type="OrthoDB" id="3058807at2759"/>
<dbReference type="Gene3D" id="3.40.50.300">
    <property type="entry name" value="P-loop containing nucleotide triphosphate hydrolases"/>
    <property type="match status" value="1"/>
</dbReference>
<dbReference type="AlphaFoldDB" id="A0A5C3LFB0"/>
<keyword evidence="1" id="KW-0677">Repeat</keyword>
<proteinExistence type="predicted"/>
<sequence>MDSSPSEDVQAYSVAESTAKVFELLRPWHELENASSEFVNRIVFEGNHFVEAINTSINIAKSGRSTSATIESLTKDTSRQLNDRLAEILGCTKQWHDEVETVVNMLRDLTRDITLASEEERSSLDGNGGLGIQSQEESRESVSRNSVQDLETIAACINSSVTWWNWMKMEMMSQLTRTEMIATQYNSLREQSILTKWNQLTIKNTEYVEQISPLHRKFHDLFRGIEGDQDDKSTEQNKPQNQDQDAKEPEAEKEPEKPEDETKQEPNPVEEPEDSKKPVKDEEPTIETDALTRLPHIDNLSHLDGQRSRCLAETRVAGLDRITTWLDKHDDDQSFWILGDPGTGKTTVAQTAADLALAKGYIVGSIFAEKDYGQDPHDHFSTIAHFLSKSDPTIEKEVRSAAKRVYELDTNFNISPEDLLEMLILAPLSDLHGLKSVLLIIDGTQNHTSLLPVMNARHVPGLKWLATISTPTPSHEGSEVKFVPELTGLRWNFSEDHDICTDVYKYVENRLWMDHPQWVEPLSNIAGQHFSFATTACDFLCRAPKPDEKDEKRTLAKYLEDRLAEAGISLPPPTPEHLRRKPVRIPAPVKGGKQTRRPENEKTPADTPQKPLGQVSYTIFQQINGTKTEYNLRERKKPMISQPKMAGHVVLAVS</sequence>
<dbReference type="Proteomes" id="UP000308652">
    <property type="component" value="Unassembled WGS sequence"/>
</dbReference>
<evidence type="ECO:0000256" key="2">
    <source>
        <dbReference type="SAM" id="MobiDB-lite"/>
    </source>
</evidence>
<evidence type="ECO:0000313" key="5">
    <source>
        <dbReference type="Proteomes" id="UP000308652"/>
    </source>
</evidence>
<protein>
    <recommendedName>
        <fullName evidence="3">Nephrocystin 3-like N-terminal domain-containing protein</fullName>
    </recommendedName>
</protein>
<evidence type="ECO:0000259" key="3">
    <source>
        <dbReference type="Pfam" id="PF24883"/>
    </source>
</evidence>
<organism evidence="4 5">
    <name type="scientific">Crucibulum laeve</name>
    <dbReference type="NCBI Taxonomy" id="68775"/>
    <lineage>
        <taxon>Eukaryota</taxon>
        <taxon>Fungi</taxon>
        <taxon>Dikarya</taxon>
        <taxon>Basidiomycota</taxon>
        <taxon>Agaricomycotina</taxon>
        <taxon>Agaricomycetes</taxon>
        <taxon>Agaricomycetidae</taxon>
        <taxon>Agaricales</taxon>
        <taxon>Agaricineae</taxon>
        <taxon>Nidulariaceae</taxon>
        <taxon>Crucibulum</taxon>
    </lineage>
</organism>
<gene>
    <name evidence="4" type="ORF">BDQ12DRAFT_729449</name>
</gene>